<feature type="region of interest" description="Disordered" evidence="1">
    <location>
        <begin position="1"/>
        <end position="149"/>
    </location>
</feature>
<evidence type="ECO:0000313" key="3">
    <source>
        <dbReference type="Proteomes" id="UP000035054"/>
    </source>
</evidence>
<dbReference type="EMBL" id="JXUO01000014">
    <property type="protein sequence ID" value="KKZ15399.1"/>
    <property type="molecule type" value="Genomic_DNA"/>
</dbReference>
<comment type="caution">
    <text evidence="2">The sequence shown here is derived from an EMBL/GenBank/DDBJ whole genome shotgun (WGS) entry which is preliminary data.</text>
</comment>
<sequence>MPSVPGRQKAGRPRLAKDVQHGDCLRHHRTWFPPRWHGGADPDATGRCPRRRRCKGADRPCGGASAPPAGVPQWDPDAPIGSAAREGGLRAGDQPLADDVQAGGSSLQQPAAHGDLPVPHTTPDPAVVPRHAASGIGREVSSTTANDPA</sequence>
<dbReference type="Proteomes" id="UP000035054">
    <property type="component" value="Unassembled WGS sequence"/>
</dbReference>
<feature type="compositionally biased region" description="Polar residues" evidence="1">
    <location>
        <begin position="140"/>
        <end position="149"/>
    </location>
</feature>
<proteinExistence type="predicted"/>
<gene>
    <name evidence="2" type="ORF">TH68_00495</name>
</gene>
<accession>A0A6N3X6X8</accession>
<dbReference type="AlphaFoldDB" id="A0A6N3X6X8"/>
<protein>
    <submittedName>
        <fullName evidence="2">Uncharacterized protein</fullName>
    </submittedName>
</protein>
<name>A0A6N3X6X8_9SYNE</name>
<feature type="compositionally biased region" description="Basic and acidic residues" evidence="1">
    <location>
        <begin position="15"/>
        <end position="25"/>
    </location>
</feature>
<evidence type="ECO:0000256" key="1">
    <source>
        <dbReference type="SAM" id="MobiDB-lite"/>
    </source>
</evidence>
<organism evidence="2 3">
    <name type="scientific">Candidatus Synechococcus spongiarum 142</name>
    <dbReference type="NCBI Taxonomy" id="1608213"/>
    <lineage>
        <taxon>Bacteria</taxon>
        <taxon>Bacillati</taxon>
        <taxon>Cyanobacteriota</taxon>
        <taxon>Cyanophyceae</taxon>
        <taxon>Synechococcales</taxon>
        <taxon>Synechococcaceae</taxon>
        <taxon>Synechococcus</taxon>
    </lineage>
</organism>
<evidence type="ECO:0000313" key="2">
    <source>
        <dbReference type="EMBL" id="KKZ15399.1"/>
    </source>
</evidence>
<reference evidence="2 3" key="1">
    <citation type="submission" date="2015-01" db="EMBL/GenBank/DDBJ databases">
        <title>Lifestyle Evolution in Cyanobacterial Symbionts of Sponges.</title>
        <authorList>
            <person name="Burgsdorf I."/>
            <person name="Slaby B.M."/>
            <person name="Handley K.M."/>
            <person name="Haber M."/>
            <person name="Blom J."/>
            <person name="Marshall C.W."/>
            <person name="Gilbert J.A."/>
            <person name="Hentschel U."/>
            <person name="Steindler L."/>
        </authorList>
    </citation>
    <scope>NUCLEOTIDE SEQUENCE [LARGE SCALE GENOMIC DNA]</scope>
    <source>
        <strain evidence="2">142</strain>
    </source>
</reference>